<sequence>MSEDNENPNGSRINRRHYLAMTAGGVSALAGCSGGGGGGGGDEEADTEADTETESGGGEMTTTQSSDSGGGDAIPFASFCPLSGAGGAFGPGQQAGFNLAVEDMNSAGGILDGRQFTAINRNTETKPSRAASKLQTVISNENIEAFVGTWSSGVSATLAPIAADNEIMQMGNGTTSPTLARQGWVETDDGLLKYMGRTSPNDGAQGIAMGRVMNETIGADSAAFMHVDNPYGAGLARKAKAAFEGETTAMVPVAKQTSDYSSALDKVFADDPDVFGLVVYPANGRSILKQWNRGGYGGTLLMSESMFLQDLFNDLSNIVADSYITTVRPNRTPSYEYFNEALQERMDQEPTTFSHHSYDSAMLTGLAAHKAGEFTGTAIARNIKSVSRPPGEEVFAGADGFEKAKQLLDEGEEINYQGASSNANLNCFKEPYNRFSGNRLVSGDGGIDVERVTSIPASYFEGKLYSDEMLSKYCE</sequence>
<dbReference type="Pfam" id="PF13458">
    <property type="entry name" value="Peripla_BP_6"/>
    <property type="match status" value="1"/>
</dbReference>
<feature type="domain" description="Leucine-binding protein" evidence="3">
    <location>
        <begin position="76"/>
        <end position="387"/>
    </location>
</feature>
<evidence type="ECO:0000259" key="3">
    <source>
        <dbReference type="Pfam" id="PF13458"/>
    </source>
</evidence>
<dbReference type="AlphaFoldDB" id="A0A7J9SGN7"/>
<keyword evidence="5" id="KW-1185">Reference proteome</keyword>
<feature type="region of interest" description="Disordered" evidence="2">
    <location>
        <begin position="30"/>
        <end position="73"/>
    </location>
</feature>
<name>A0A7J9SGN7_9EURY</name>
<dbReference type="EMBL" id="JACKXD010000001">
    <property type="protein sequence ID" value="MBB6645309.1"/>
    <property type="molecule type" value="Genomic_DNA"/>
</dbReference>
<dbReference type="InterPro" id="IPR028081">
    <property type="entry name" value="Leu-bd"/>
</dbReference>
<gene>
    <name evidence="4" type="ORF">H5V44_03185</name>
</gene>
<dbReference type="PANTHER" id="PTHR30483:SF6">
    <property type="entry name" value="PERIPLASMIC BINDING PROTEIN OF ABC TRANSPORTER FOR NATURAL AMINO ACIDS"/>
    <property type="match status" value="1"/>
</dbReference>
<dbReference type="RefSeq" id="WP_185191671.1">
    <property type="nucleotide sequence ID" value="NZ_JACKXD010000001.1"/>
</dbReference>
<accession>A0A7J9SGN7</accession>
<evidence type="ECO:0000256" key="1">
    <source>
        <dbReference type="ARBA" id="ARBA00022729"/>
    </source>
</evidence>
<reference evidence="4 5" key="1">
    <citation type="submission" date="2020-08" db="EMBL/GenBank/DDBJ databases">
        <authorList>
            <person name="Seo M.-J."/>
        </authorList>
    </citation>
    <scope>NUCLEOTIDE SEQUENCE [LARGE SCALE GENOMIC DNA]</scope>
    <source>
        <strain evidence="4 5">MBLA0160</strain>
    </source>
</reference>
<comment type="caution">
    <text evidence="4">The sequence shown here is derived from an EMBL/GenBank/DDBJ whole genome shotgun (WGS) entry which is preliminary data.</text>
</comment>
<dbReference type="Gene3D" id="3.40.50.2300">
    <property type="match status" value="2"/>
</dbReference>
<feature type="compositionally biased region" description="Acidic residues" evidence="2">
    <location>
        <begin position="41"/>
        <end position="53"/>
    </location>
</feature>
<dbReference type="PANTHER" id="PTHR30483">
    <property type="entry name" value="LEUCINE-SPECIFIC-BINDING PROTEIN"/>
    <property type="match status" value="1"/>
</dbReference>
<dbReference type="InterPro" id="IPR051010">
    <property type="entry name" value="BCAA_transport"/>
</dbReference>
<evidence type="ECO:0000313" key="5">
    <source>
        <dbReference type="Proteomes" id="UP000546257"/>
    </source>
</evidence>
<dbReference type="InterPro" id="IPR028082">
    <property type="entry name" value="Peripla_BP_I"/>
</dbReference>
<keyword evidence="1" id="KW-0732">Signal</keyword>
<dbReference type="Proteomes" id="UP000546257">
    <property type="component" value="Unassembled WGS sequence"/>
</dbReference>
<protein>
    <submittedName>
        <fullName evidence="4">ABC transporter substrate-binding protein</fullName>
    </submittedName>
</protein>
<evidence type="ECO:0000313" key="4">
    <source>
        <dbReference type="EMBL" id="MBB6645309.1"/>
    </source>
</evidence>
<evidence type="ECO:0000256" key="2">
    <source>
        <dbReference type="SAM" id="MobiDB-lite"/>
    </source>
</evidence>
<proteinExistence type="predicted"/>
<dbReference type="SUPFAM" id="SSF53822">
    <property type="entry name" value="Periplasmic binding protein-like I"/>
    <property type="match status" value="1"/>
</dbReference>
<organism evidence="4 5">
    <name type="scientific">Halobellus ruber</name>
    <dbReference type="NCBI Taxonomy" id="2761102"/>
    <lineage>
        <taxon>Archaea</taxon>
        <taxon>Methanobacteriati</taxon>
        <taxon>Methanobacteriota</taxon>
        <taxon>Stenosarchaea group</taxon>
        <taxon>Halobacteria</taxon>
        <taxon>Halobacteriales</taxon>
        <taxon>Haloferacaceae</taxon>
        <taxon>Halobellus</taxon>
    </lineage>
</organism>